<keyword evidence="4" id="KW-1185">Reference proteome</keyword>
<dbReference type="PANTHER" id="PTHR10098:SF112">
    <property type="entry name" value="SLR0380 PROTEIN"/>
    <property type="match status" value="1"/>
</dbReference>
<dbReference type="EMBL" id="JACXAE010000098">
    <property type="protein sequence ID" value="MBD2776599.1"/>
    <property type="molecule type" value="Genomic_DNA"/>
</dbReference>
<evidence type="ECO:0000256" key="1">
    <source>
        <dbReference type="SAM" id="Coils"/>
    </source>
</evidence>
<proteinExistence type="predicted"/>
<dbReference type="InterPro" id="IPR011990">
    <property type="entry name" value="TPR-like_helical_dom_sf"/>
</dbReference>
<reference evidence="3" key="1">
    <citation type="submission" date="2020-09" db="EMBL/GenBank/DDBJ databases">
        <title>Iningainema tapete sp. nov. (Scytonemataceae, Cyanobacteria) from greenhouses in central Florida (USA) produces two types of nodularin with biosynthetic potential for microcystin-LR and anabaenopeptins.</title>
        <authorList>
            <person name="Berthold D.E."/>
            <person name="Lefler F.W."/>
            <person name="Huang I.-S."/>
            <person name="Abdulla H."/>
            <person name="Zimba P.V."/>
            <person name="Laughinghouse H.D. IV."/>
        </authorList>
    </citation>
    <scope>NUCLEOTIDE SEQUENCE</scope>
    <source>
        <strain evidence="3">BLCCT55</strain>
    </source>
</reference>
<evidence type="ECO:0000259" key="2">
    <source>
        <dbReference type="Pfam" id="PF12770"/>
    </source>
</evidence>
<sequence length="963" mass="109620">MARKRFVLFSAVHPVLKYNGKKHRQITAIWFALITLIFTLITPVLGENVIATRPQVTQTSHALELEQQGKEYYDTGRFAEAVEVWQKAADAYHQNEEGKNRNLINKAKALQSLGLYPEACGTVMQAFTIFDLNCEQLINNNQNINNIKAIPDSLNKIIGLRLLGQILQRFGKLDMSQRVLEISLQAAKQYPQEKSAVLLSLGNIERVKGNKTREQWNSEEIFNFITDNSRQDALAIYKQALYFYNNATNQDAPTITQMQAELNQLSIVVEMQEWWDEQSNKQKDLLNRQKDSLNKHKDSFTSAKLNDTELKERLNNIRQQRLNDIQDDLNNIQKQQKNIQNRLNNMVKDLLPKIKFHLGKLPQGREAVYAKINFAHSLIRLKSTTNKDYFSQPEIAKLLSQSIQQARSLGDKQAEAEALSNLALAYELQVSQPEKPTKQDLLHLKQAKNLIQQALHLSEDINVDNRQVLYHHRRLLGRILKEQGNIKAALASYAEAWNILQSLRADLVTNTDNQFSFRQNVEPVYREFIDLLLLPESSSVDLEKLVLLNNNIGADNLAQGELKNPLDIARLVMESLQLAELDNFFQEPCSPPVAKPVQIDNIDRDAAVIYPIILDNRLEVILSRPGQPSRHYATSIKKKEVKNTLLNLANIIYNNTAVEPASAFLINSTTQEYELWKAQLDDNKQKFLQLSQKVYDWLIRPLELDQQIKTLVFVLDRPFQTIPIAALHDGKNYLIEKYNIVLNLGQQLIEPKQLKSANIKILAAGVSEQRSERGRNFGELKNVETELTSIENLGVPTKKILNQTFTKNTFTNIMKSSPTVVHLATHGVFSSNREQTFILTGDSSIGIDDFQSLLNPKDRIRNKSIELLVLSACQTALGDDRAALGIAGVVLRFGASSTVATLWPVSDTATAKLMKEFYQNLTNRNKEVTRAEALRSAQLFLLKDLEYNHPFYWAPFVLVGNWL</sequence>
<organism evidence="3 4">
    <name type="scientific">Iningainema tapete BLCC-T55</name>
    <dbReference type="NCBI Taxonomy" id="2748662"/>
    <lineage>
        <taxon>Bacteria</taxon>
        <taxon>Bacillati</taxon>
        <taxon>Cyanobacteriota</taxon>
        <taxon>Cyanophyceae</taxon>
        <taxon>Nostocales</taxon>
        <taxon>Scytonemataceae</taxon>
        <taxon>Iningainema tapete</taxon>
    </lineage>
</organism>
<protein>
    <submittedName>
        <fullName evidence="3">CHAT domain-containing protein</fullName>
    </submittedName>
</protein>
<evidence type="ECO:0000313" key="4">
    <source>
        <dbReference type="Proteomes" id="UP000629098"/>
    </source>
</evidence>
<dbReference type="PANTHER" id="PTHR10098">
    <property type="entry name" value="RAPSYN-RELATED"/>
    <property type="match status" value="1"/>
</dbReference>
<comment type="caution">
    <text evidence="3">The sequence shown here is derived from an EMBL/GenBank/DDBJ whole genome shotgun (WGS) entry which is preliminary data.</text>
</comment>
<dbReference type="Pfam" id="PF12770">
    <property type="entry name" value="CHAT"/>
    <property type="match status" value="1"/>
</dbReference>
<dbReference type="InterPro" id="IPR024983">
    <property type="entry name" value="CHAT_dom"/>
</dbReference>
<feature type="coiled-coil region" evidence="1">
    <location>
        <begin position="315"/>
        <end position="349"/>
    </location>
</feature>
<name>A0A8J6XQV5_9CYAN</name>
<dbReference type="SUPFAM" id="SSF48452">
    <property type="entry name" value="TPR-like"/>
    <property type="match status" value="2"/>
</dbReference>
<keyword evidence="1" id="KW-0175">Coiled coil</keyword>
<dbReference type="Proteomes" id="UP000629098">
    <property type="component" value="Unassembled WGS sequence"/>
</dbReference>
<dbReference type="RefSeq" id="WP_190835669.1">
    <property type="nucleotide sequence ID" value="NZ_CAWPPI010000098.1"/>
</dbReference>
<dbReference type="Gene3D" id="1.25.40.10">
    <property type="entry name" value="Tetratricopeptide repeat domain"/>
    <property type="match status" value="2"/>
</dbReference>
<dbReference type="AlphaFoldDB" id="A0A8J6XQV5"/>
<gene>
    <name evidence="3" type="ORF">ICL16_32240</name>
</gene>
<feature type="domain" description="CHAT" evidence="2">
    <location>
        <begin position="690"/>
        <end position="961"/>
    </location>
</feature>
<evidence type="ECO:0000313" key="3">
    <source>
        <dbReference type="EMBL" id="MBD2776599.1"/>
    </source>
</evidence>
<accession>A0A8J6XQV5</accession>